<evidence type="ECO:0000313" key="5">
    <source>
        <dbReference type="EMBL" id="KAI3550731.1"/>
    </source>
</evidence>
<dbReference type="OrthoDB" id="6509636at2759"/>
<protein>
    <submittedName>
        <fullName evidence="5">4-coumarate-CoA ligase 2</fullName>
    </submittedName>
</protein>
<dbReference type="PANTHER" id="PTHR24096:SF194">
    <property type="entry name" value="AMP-DEPENDENT SYNTHETASE_LIGASE DOMAIN-CONTAINING PROTEIN"/>
    <property type="match status" value="1"/>
</dbReference>
<dbReference type="Pfam" id="PF00501">
    <property type="entry name" value="AMP-binding"/>
    <property type="match status" value="1"/>
</dbReference>
<dbReference type="Proteomes" id="UP001056436">
    <property type="component" value="Unassembled WGS sequence"/>
</dbReference>
<keyword evidence="6" id="KW-1185">Reference proteome</keyword>
<dbReference type="Pfam" id="PF13193">
    <property type="entry name" value="AMP-binding_C"/>
    <property type="match status" value="1"/>
</dbReference>
<dbReference type="EMBL" id="SDAQ01000041">
    <property type="protein sequence ID" value="KAI3550731.1"/>
    <property type="molecule type" value="Genomic_DNA"/>
</dbReference>
<dbReference type="Gene3D" id="3.30.300.30">
    <property type="match status" value="1"/>
</dbReference>
<dbReference type="FunFam" id="3.40.50.12780:FF:000003">
    <property type="entry name" value="Long-chain-fatty-acid--CoA ligase FadD"/>
    <property type="match status" value="1"/>
</dbReference>
<reference evidence="5" key="1">
    <citation type="submission" date="2019-01" db="EMBL/GenBank/DDBJ databases">
        <title>Colletotrichum abscissum LGMF1257.</title>
        <authorList>
            <person name="Baroncelli R."/>
        </authorList>
    </citation>
    <scope>NUCLEOTIDE SEQUENCE</scope>
    <source>
        <strain evidence="5">Ca142</strain>
    </source>
</reference>
<comment type="caution">
    <text evidence="5">The sequence shown here is derived from an EMBL/GenBank/DDBJ whole genome shotgun (WGS) entry which is preliminary data.</text>
</comment>
<proteinExistence type="inferred from homology"/>
<sequence>MFNLTLSHLPSAPELTNNHKMVFNSPYPPLDIPKTNLLSYLFPKGSTPSDEPIWIDCKDDKINLSPKQMLQWVKRLGFGLQNLGLKRGDVVMICTPNQIFVPVAYLGIVSVGCVFSGANPAYTVPELVHQMTNTAAKAVLVHPNHLDQVLEAADKSRIPRSRVFQFSEVENPVKHGVPDWRQMIGAPAQANSYQWPELSAEESTNTVATINYSSGTTGLPKGVCVSHHNLIANVEQTIYMRYAEKPYSFENRPRERWIGFLPLYHAYGQLYAVLMAMKLDVPIYIMKEFRYEDFLFAIGKYKITNLQVAPPILVMLSKRPETARYDLSSVKDMLCGAAPLSRELQNECQRRFSVQINQGWGMTEVTCGGIMVPGGIKDDTGSVGKLVPNCECKLVDEEGKEVGFGEPGELCMRGPNICLGYWRNEVATKEALVDGWLKTGDIAVCNEDGYFWIVDRKKELIKVNALQVAPAELEAVLLENEHVADAAVVGITIEGNEWPRAYVALQDVSLGKVKPENIQEWIKPRVAKHKALVGGVVFVNEVPKLASGKIQRKVMREWSKRDAAALEKAAKSPRSRL</sequence>
<dbReference type="InterPro" id="IPR042099">
    <property type="entry name" value="ANL_N_sf"/>
</dbReference>
<dbReference type="InterPro" id="IPR045851">
    <property type="entry name" value="AMP-bd_C_sf"/>
</dbReference>
<feature type="domain" description="AMP-binding enzyme C-terminal" evidence="4">
    <location>
        <begin position="472"/>
        <end position="549"/>
    </location>
</feature>
<dbReference type="PROSITE" id="PS00455">
    <property type="entry name" value="AMP_BINDING"/>
    <property type="match status" value="1"/>
</dbReference>
<dbReference type="InterPro" id="IPR020845">
    <property type="entry name" value="AMP-binding_CS"/>
</dbReference>
<evidence type="ECO:0000256" key="1">
    <source>
        <dbReference type="ARBA" id="ARBA00004924"/>
    </source>
</evidence>
<gene>
    <name evidence="5" type="ORF">CABS02_07530</name>
</gene>
<evidence type="ECO:0000259" key="4">
    <source>
        <dbReference type="Pfam" id="PF13193"/>
    </source>
</evidence>
<dbReference type="GO" id="GO:0016405">
    <property type="term" value="F:CoA-ligase activity"/>
    <property type="evidence" value="ECO:0007669"/>
    <property type="project" value="TreeGrafter"/>
</dbReference>
<keyword evidence="5" id="KW-0436">Ligase</keyword>
<accession>A0A9P9XEA2</accession>
<dbReference type="Gene3D" id="3.40.50.12780">
    <property type="entry name" value="N-terminal domain of ligase-like"/>
    <property type="match status" value="1"/>
</dbReference>
<comment type="similarity">
    <text evidence="2">Belongs to the ATP-dependent AMP-binding enzyme family.</text>
</comment>
<dbReference type="InterPro" id="IPR000873">
    <property type="entry name" value="AMP-dep_synth/lig_dom"/>
</dbReference>
<evidence type="ECO:0000256" key="2">
    <source>
        <dbReference type="ARBA" id="ARBA00006432"/>
    </source>
</evidence>
<feature type="domain" description="AMP-dependent synthetase/ligase" evidence="3">
    <location>
        <begin position="50"/>
        <end position="422"/>
    </location>
</feature>
<evidence type="ECO:0000313" key="6">
    <source>
        <dbReference type="Proteomes" id="UP001056436"/>
    </source>
</evidence>
<evidence type="ECO:0000259" key="3">
    <source>
        <dbReference type="Pfam" id="PF00501"/>
    </source>
</evidence>
<comment type="pathway">
    <text evidence="1">Siderophore biosynthesis.</text>
</comment>
<dbReference type="AlphaFoldDB" id="A0A9P9XEA2"/>
<dbReference type="PANTHER" id="PTHR24096">
    <property type="entry name" value="LONG-CHAIN-FATTY-ACID--COA LIGASE"/>
    <property type="match status" value="1"/>
</dbReference>
<name>A0A9P9XEA2_9PEZI</name>
<organism evidence="5 6">
    <name type="scientific">Colletotrichum abscissum</name>
    <dbReference type="NCBI Taxonomy" id="1671311"/>
    <lineage>
        <taxon>Eukaryota</taxon>
        <taxon>Fungi</taxon>
        <taxon>Dikarya</taxon>
        <taxon>Ascomycota</taxon>
        <taxon>Pezizomycotina</taxon>
        <taxon>Sordariomycetes</taxon>
        <taxon>Hypocreomycetidae</taxon>
        <taxon>Glomerellales</taxon>
        <taxon>Glomerellaceae</taxon>
        <taxon>Colletotrichum</taxon>
        <taxon>Colletotrichum acutatum species complex</taxon>
    </lineage>
</organism>
<dbReference type="SUPFAM" id="SSF56801">
    <property type="entry name" value="Acetyl-CoA synthetase-like"/>
    <property type="match status" value="1"/>
</dbReference>
<dbReference type="InterPro" id="IPR025110">
    <property type="entry name" value="AMP-bd_C"/>
</dbReference>
<dbReference type="CDD" id="cd05911">
    <property type="entry name" value="Firefly_Luc_like"/>
    <property type="match status" value="1"/>
</dbReference>